<dbReference type="OrthoDB" id="663011at2"/>
<dbReference type="InterPro" id="IPR014710">
    <property type="entry name" value="RmlC-like_jellyroll"/>
</dbReference>
<keyword evidence="2" id="KW-0808">Transferase</keyword>
<dbReference type="InterPro" id="IPR018490">
    <property type="entry name" value="cNMP-bd_dom_sf"/>
</dbReference>
<feature type="domain" description="Cyclic nucleotide-binding" evidence="1">
    <location>
        <begin position="19"/>
        <end position="115"/>
    </location>
</feature>
<keyword evidence="2" id="KW-0418">Kinase</keyword>
<evidence type="ECO:0000259" key="1">
    <source>
        <dbReference type="PROSITE" id="PS50042"/>
    </source>
</evidence>
<evidence type="ECO:0000313" key="3">
    <source>
        <dbReference type="Proteomes" id="UP000184314"/>
    </source>
</evidence>
<dbReference type="Gene3D" id="2.60.120.10">
    <property type="entry name" value="Jelly Rolls"/>
    <property type="match status" value="1"/>
</dbReference>
<dbReference type="Pfam" id="PF00027">
    <property type="entry name" value="cNMP_binding"/>
    <property type="match status" value="1"/>
</dbReference>
<dbReference type="EMBL" id="FQZX01000002">
    <property type="protein sequence ID" value="SHK41484.1"/>
    <property type="molecule type" value="Genomic_DNA"/>
</dbReference>
<dbReference type="InterPro" id="IPR000595">
    <property type="entry name" value="cNMP-bd_dom"/>
</dbReference>
<dbReference type="Proteomes" id="UP000184314">
    <property type="component" value="Unassembled WGS sequence"/>
</dbReference>
<protein>
    <submittedName>
        <fullName evidence="2">cAMP-binding domain of CRP or a regulatory subunit of cAMP-dependent protein kinases</fullName>
    </submittedName>
</protein>
<evidence type="ECO:0000313" key="2">
    <source>
        <dbReference type="EMBL" id="SHK41484.1"/>
    </source>
</evidence>
<reference evidence="3" key="1">
    <citation type="submission" date="2016-11" db="EMBL/GenBank/DDBJ databases">
        <authorList>
            <person name="Varghese N."/>
            <person name="Submissions S."/>
        </authorList>
    </citation>
    <scope>NUCLEOTIDE SEQUENCE [LARGE SCALE GENOMIC DNA]</scope>
    <source>
        <strain evidence="3">DSM 16478</strain>
    </source>
</reference>
<keyword evidence="3" id="KW-1185">Reference proteome</keyword>
<dbReference type="RefSeq" id="WP_073245547.1">
    <property type="nucleotide sequence ID" value="NZ_CANLFZ010000005.1"/>
</dbReference>
<organism evidence="2 3">
    <name type="scientific">Maribacter aquivivus</name>
    <dbReference type="NCBI Taxonomy" id="228958"/>
    <lineage>
        <taxon>Bacteria</taxon>
        <taxon>Pseudomonadati</taxon>
        <taxon>Bacteroidota</taxon>
        <taxon>Flavobacteriia</taxon>
        <taxon>Flavobacteriales</taxon>
        <taxon>Flavobacteriaceae</taxon>
        <taxon>Maribacter</taxon>
    </lineage>
</organism>
<gene>
    <name evidence="2" type="ORF">SAMN04488007_3012</name>
</gene>
<dbReference type="PROSITE" id="PS50042">
    <property type="entry name" value="CNMP_BINDING_3"/>
    <property type="match status" value="1"/>
</dbReference>
<dbReference type="GO" id="GO:0016301">
    <property type="term" value="F:kinase activity"/>
    <property type="evidence" value="ECO:0007669"/>
    <property type="project" value="UniProtKB-KW"/>
</dbReference>
<name>A0A1M6S9M9_9FLAO</name>
<dbReference type="SUPFAM" id="SSF51206">
    <property type="entry name" value="cAMP-binding domain-like"/>
    <property type="match status" value="1"/>
</dbReference>
<proteinExistence type="predicted"/>
<accession>A0A1M6S9M9</accession>
<sequence length="202" mass="23796">MTATASKDYLKNLKNKILSYTEVDEDLLNHWLGYYKRIDVKKGDTLISPGQMVEHFYYVAKGCIYYYKLEEGEQKVLEFYTEDIFFTDLPAYVKETPSDYYLKASENTIVYAISKSDGENSFKKSHQLERFGRLSMQEAFMKIFTRVERLSNRTNEERYLRLLEKRPDLLQRVPQYLIASYLGLTPVGLSKIRKRISISQQS</sequence>
<dbReference type="AlphaFoldDB" id="A0A1M6S9M9"/>
<dbReference type="CDD" id="cd00038">
    <property type="entry name" value="CAP_ED"/>
    <property type="match status" value="1"/>
</dbReference>
<dbReference type="STRING" id="228958.SAMN04488007_3012"/>